<dbReference type="AlphaFoldDB" id="A0A1S0TJ66"/>
<accession>A0A1S0TJ66</accession>
<protein>
    <submittedName>
        <fullName evidence="1">Uncharacterized protein</fullName>
    </submittedName>
</protein>
<proteinExistence type="predicted"/>
<organism evidence="1">
    <name type="scientific">Loa loa</name>
    <name type="common">Eye worm</name>
    <name type="synonym">Filaria loa</name>
    <dbReference type="NCBI Taxonomy" id="7209"/>
    <lineage>
        <taxon>Eukaryota</taxon>
        <taxon>Metazoa</taxon>
        <taxon>Ecdysozoa</taxon>
        <taxon>Nematoda</taxon>
        <taxon>Chromadorea</taxon>
        <taxon>Rhabditida</taxon>
        <taxon>Spirurina</taxon>
        <taxon>Spiruromorpha</taxon>
        <taxon>Filarioidea</taxon>
        <taxon>Onchocercidae</taxon>
        <taxon>Loa</taxon>
    </lineage>
</organism>
<dbReference type="GeneID" id="9951341"/>
<dbReference type="CTD" id="9951341"/>
<name>A0A1S0TJ66_LOALO</name>
<sequence>MSIRYPGQARTPAEALSNLQKLIHQATDELTTEQPTTEEPTTVPTKAMSIRYPGQARTTAEALNNLQNSIDQALTEMLCNVGLNPTITYNIQGYKPDDVIIRTEISDKQVWRRNVGEYVAKDNIVIAFVNGSRYDKELSIKLHNIEFSLPHSFWKDAGAVFAKYLKRLTNVLIYKMSVEI</sequence>
<dbReference type="InParanoid" id="A0A1S0TJ66"/>
<dbReference type="OrthoDB" id="5828840at2759"/>
<dbReference type="RefSeq" id="XP_003149418.1">
    <property type="nucleotide sequence ID" value="XM_003149370.1"/>
</dbReference>
<evidence type="ECO:0000313" key="1">
    <source>
        <dbReference type="EMBL" id="EFO14651.1"/>
    </source>
</evidence>
<dbReference type="KEGG" id="loa:LOAG_13865"/>
<gene>
    <name evidence="1" type="ORF">LOAG_13865</name>
</gene>
<dbReference type="EMBL" id="JH712494">
    <property type="protein sequence ID" value="EFO14651.1"/>
    <property type="molecule type" value="Genomic_DNA"/>
</dbReference>
<reference evidence="1" key="1">
    <citation type="submission" date="2012-04" db="EMBL/GenBank/DDBJ databases">
        <title>The Genome Sequence of Loa loa.</title>
        <authorList>
            <consortium name="The Broad Institute Genome Sequencing Platform"/>
            <consortium name="Broad Institute Genome Sequencing Center for Infectious Disease"/>
            <person name="Nutman T.B."/>
            <person name="Fink D.L."/>
            <person name="Russ C."/>
            <person name="Young S."/>
            <person name="Zeng Q."/>
            <person name="Gargeya S."/>
            <person name="Alvarado L."/>
            <person name="Berlin A."/>
            <person name="Chapman S.B."/>
            <person name="Chen Z."/>
            <person name="Freedman E."/>
            <person name="Gellesch M."/>
            <person name="Goldberg J."/>
            <person name="Griggs A."/>
            <person name="Gujja S."/>
            <person name="Heilman E.R."/>
            <person name="Heiman D."/>
            <person name="Howarth C."/>
            <person name="Mehta T."/>
            <person name="Neiman D."/>
            <person name="Pearson M."/>
            <person name="Roberts A."/>
            <person name="Saif S."/>
            <person name="Shea T."/>
            <person name="Shenoy N."/>
            <person name="Sisk P."/>
            <person name="Stolte C."/>
            <person name="Sykes S."/>
            <person name="White J."/>
            <person name="Yandava C."/>
            <person name="Haas B."/>
            <person name="Henn M.R."/>
            <person name="Nusbaum C."/>
            <person name="Birren B."/>
        </authorList>
    </citation>
    <scope>NUCLEOTIDE SEQUENCE [LARGE SCALE GENOMIC DNA]</scope>
</reference>